<dbReference type="AlphaFoldDB" id="A0AAJ4XAH2"/>
<dbReference type="KEGG" id="smiz:4412673_01537"/>
<evidence type="ECO:0000313" key="1">
    <source>
        <dbReference type="EMBL" id="SNV48355.1"/>
    </source>
</evidence>
<accession>A0AAJ4XAH2</accession>
<reference evidence="1 2" key="1">
    <citation type="submission" date="2017-06" db="EMBL/GenBank/DDBJ databases">
        <authorList>
            <consortium name="Pathogen Informatics"/>
        </authorList>
    </citation>
    <scope>NUCLEOTIDE SEQUENCE [LARGE SCALE GENOMIC DNA]</scope>
    <source>
        <strain evidence="1 2">NCTC12149</strain>
    </source>
</reference>
<protein>
    <submittedName>
        <fullName evidence="1">Uncharacterized protein</fullName>
    </submittedName>
</protein>
<dbReference type="EMBL" id="LT906468">
    <property type="protein sequence ID" value="SNV48355.1"/>
    <property type="molecule type" value="Genomic_DNA"/>
</dbReference>
<evidence type="ECO:0000313" key="2">
    <source>
        <dbReference type="Proteomes" id="UP000215355"/>
    </source>
</evidence>
<proteinExistence type="predicted"/>
<name>A0AAJ4XAH2_9SPHI</name>
<organism evidence="1 2">
    <name type="scientific">Sphingobacterium mizutaii</name>
    <dbReference type="NCBI Taxonomy" id="1010"/>
    <lineage>
        <taxon>Bacteria</taxon>
        <taxon>Pseudomonadati</taxon>
        <taxon>Bacteroidota</taxon>
        <taxon>Sphingobacteriia</taxon>
        <taxon>Sphingobacteriales</taxon>
        <taxon>Sphingobacteriaceae</taxon>
        <taxon>Sphingobacterium</taxon>
    </lineage>
</organism>
<sequence>MKNRFFKFDSSQGFSLTFFLLYWFGLKVLGTARGEILVLASYGYKH</sequence>
<gene>
    <name evidence="1" type="ORF">SAMEA4412673_01537</name>
</gene>
<dbReference type="Proteomes" id="UP000215355">
    <property type="component" value="Chromosome 1"/>
</dbReference>